<dbReference type="RefSeq" id="XP_067822010.1">
    <property type="nucleotide sequence ID" value="XM_067962650.1"/>
</dbReference>
<organism evidence="1 2">
    <name type="scientific">Bremia lactucae</name>
    <name type="common">Lettuce downy mildew</name>
    <dbReference type="NCBI Taxonomy" id="4779"/>
    <lineage>
        <taxon>Eukaryota</taxon>
        <taxon>Sar</taxon>
        <taxon>Stramenopiles</taxon>
        <taxon>Oomycota</taxon>
        <taxon>Peronosporomycetes</taxon>
        <taxon>Peronosporales</taxon>
        <taxon>Peronosporaceae</taxon>
        <taxon>Bremia</taxon>
    </lineage>
</organism>
<dbReference type="KEGG" id="blac:94348321"/>
<dbReference type="AlphaFoldDB" id="A0A976IIL6"/>
<dbReference type="EMBL" id="SHOA02000003">
    <property type="protein sequence ID" value="TDH72511.1"/>
    <property type="molecule type" value="Genomic_DNA"/>
</dbReference>
<name>A0A976IIL6_BRELC</name>
<evidence type="ECO:0000313" key="1">
    <source>
        <dbReference type="EMBL" id="TDH72511.1"/>
    </source>
</evidence>
<proteinExistence type="predicted"/>
<gene>
    <name evidence="1" type="ORF">CCR75_004564</name>
</gene>
<protein>
    <submittedName>
        <fullName evidence="1">Uncharacterized protein</fullName>
    </submittedName>
</protein>
<comment type="caution">
    <text evidence="1">The sequence shown here is derived from an EMBL/GenBank/DDBJ whole genome shotgun (WGS) entry which is preliminary data.</text>
</comment>
<reference evidence="1 2" key="1">
    <citation type="journal article" date="2021" name="Genome Biol.">
        <title>AFLAP: assembly-free linkage analysis pipeline using k-mers from genome sequencing data.</title>
        <authorList>
            <person name="Fletcher K."/>
            <person name="Zhang L."/>
            <person name="Gil J."/>
            <person name="Han R."/>
            <person name="Cavanaugh K."/>
            <person name="Michelmore R."/>
        </authorList>
    </citation>
    <scope>NUCLEOTIDE SEQUENCE [LARGE SCALE GENOMIC DNA]</scope>
    <source>
        <strain evidence="1 2">SF5</strain>
    </source>
</reference>
<evidence type="ECO:0000313" key="2">
    <source>
        <dbReference type="Proteomes" id="UP000294530"/>
    </source>
</evidence>
<keyword evidence="2" id="KW-1185">Reference proteome</keyword>
<sequence>MARDSRKSLCTGVHTIHVQQKQPSSNEKRFAKLLANADKLLVTRSYLYRETGPQLSIARKADSAAKRRAILDSKYSPFRGQQ</sequence>
<dbReference type="Proteomes" id="UP000294530">
    <property type="component" value="Unassembled WGS sequence"/>
</dbReference>
<dbReference type="GeneID" id="94348321"/>
<accession>A0A976IIL6</accession>